<evidence type="ECO:0000256" key="1">
    <source>
        <dbReference type="SAM" id="SignalP"/>
    </source>
</evidence>
<keyword evidence="1" id="KW-0732">Signal</keyword>
<proteinExistence type="predicted"/>
<sequence length="84" mass="9561">MKKDLALLFLVLILSLTLPSAGIESYKSYGGEGICHDKFDMVMEPHCNRETCNGLCDSKKFDRLYTKRCLDSITCECTHRCPRP</sequence>
<dbReference type="AlphaFoldDB" id="A0A1R3G558"/>
<reference evidence="3" key="1">
    <citation type="submission" date="2013-09" db="EMBL/GenBank/DDBJ databases">
        <title>Corchorus olitorius genome sequencing.</title>
        <authorList>
            <person name="Alam M."/>
            <person name="Haque M.S."/>
            <person name="Islam M.S."/>
            <person name="Emdad E.M."/>
            <person name="Islam M.M."/>
            <person name="Ahmed B."/>
            <person name="Halim A."/>
            <person name="Hossen Q.M.M."/>
            <person name="Hossain M.Z."/>
            <person name="Ahmed R."/>
            <person name="Khan M.M."/>
            <person name="Islam R."/>
            <person name="Rashid M.M."/>
            <person name="Khan S.A."/>
            <person name="Rahman M.S."/>
            <person name="Alam M."/>
            <person name="Yahiya A.S."/>
            <person name="Khan M.S."/>
            <person name="Azam M.S."/>
            <person name="Haque T."/>
            <person name="Lashkar M.Z.H."/>
            <person name="Akhand A.I."/>
            <person name="Morshed G."/>
            <person name="Roy S."/>
            <person name="Uddin K.S."/>
            <person name="Rabeya T."/>
            <person name="Hossain A.S."/>
            <person name="Chowdhury A."/>
            <person name="Snigdha A.R."/>
            <person name="Mortoza M.S."/>
            <person name="Matin S.A."/>
            <person name="Hoque S.M.E."/>
            <person name="Islam M.K."/>
            <person name="Roy D.K."/>
            <person name="Haider R."/>
            <person name="Moosa M.M."/>
            <person name="Elias S.M."/>
            <person name="Hasan A.M."/>
            <person name="Jahan S."/>
            <person name="Shafiuddin M."/>
            <person name="Mahmood N."/>
            <person name="Shommy N.S."/>
        </authorList>
    </citation>
    <scope>NUCLEOTIDE SEQUENCE [LARGE SCALE GENOMIC DNA]</scope>
    <source>
        <strain evidence="3">cv. O-4</strain>
    </source>
</reference>
<dbReference type="Proteomes" id="UP000187203">
    <property type="component" value="Unassembled WGS sequence"/>
</dbReference>
<dbReference type="EMBL" id="AWUE01023616">
    <property type="protein sequence ID" value="OMO53211.1"/>
    <property type="molecule type" value="Genomic_DNA"/>
</dbReference>
<organism evidence="2 3">
    <name type="scientific">Corchorus olitorius</name>
    <dbReference type="NCBI Taxonomy" id="93759"/>
    <lineage>
        <taxon>Eukaryota</taxon>
        <taxon>Viridiplantae</taxon>
        <taxon>Streptophyta</taxon>
        <taxon>Embryophyta</taxon>
        <taxon>Tracheophyta</taxon>
        <taxon>Spermatophyta</taxon>
        <taxon>Magnoliopsida</taxon>
        <taxon>eudicotyledons</taxon>
        <taxon>Gunneridae</taxon>
        <taxon>Pentapetalae</taxon>
        <taxon>rosids</taxon>
        <taxon>malvids</taxon>
        <taxon>Malvales</taxon>
        <taxon>Malvaceae</taxon>
        <taxon>Grewioideae</taxon>
        <taxon>Apeibeae</taxon>
        <taxon>Corchorus</taxon>
    </lineage>
</organism>
<comment type="caution">
    <text evidence="2">The sequence shown here is derived from an EMBL/GenBank/DDBJ whole genome shotgun (WGS) entry which is preliminary data.</text>
</comment>
<gene>
    <name evidence="2" type="ORF">COLO4_36806</name>
</gene>
<name>A0A1R3G558_9ROSI</name>
<protein>
    <recommendedName>
        <fullName evidence="4">S locus-related glycoprotein 1 binding pollen coat</fullName>
    </recommendedName>
</protein>
<evidence type="ECO:0000313" key="2">
    <source>
        <dbReference type="EMBL" id="OMO53211.1"/>
    </source>
</evidence>
<evidence type="ECO:0000313" key="3">
    <source>
        <dbReference type="Proteomes" id="UP000187203"/>
    </source>
</evidence>
<accession>A0A1R3G558</accession>
<evidence type="ECO:0008006" key="4">
    <source>
        <dbReference type="Google" id="ProtNLM"/>
    </source>
</evidence>
<keyword evidence="3" id="KW-1185">Reference proteome</keyword>
<feature type="chain" id="PRO_5012593706" description="S locus-related glycoprotein 1 binding pollen coat" evidence="1">
    <location>
        <begin position="23"/>
        <end position="84"/>
    </location>
</feature>
<feature type="signal peptide" evidence="1">
    <location>
        <begin position="1"/>
        <end position="22"/>
    </location>
</feature>